<keyword evidence="3" id="KW-1185">Reference proteome</keyword>
<feature type="compositionally biased region" description="Polar residues" evidence="1">
    <location>
        <begin position="279"/>
        <end position="292"/>
    </location>
</feature>
<evidence type="ECO:0000313" key="3">
    <source>
        <dbReference type="Proteomes" id="UP001165121"/>
    </source>
</evidence>
<dbReference type="AlphaFoldDB" id="A0A9W7D6D5"/>
<dbReference type="EMBL" id="BSXT01004421">
    <property type="protein sequence ID" value="GMF57820.1"/>
    <property type="molecule type" value="Genomic_DNA"/>
</dbReference>
<dbReference type="OrthoDB" id="2016287at2759"/>
<sequence>MLQAWPKERFTKPYFRKPTETKIDYSSQNVQNPVLSANQQARLIAVLRIHDKMMISSGNALPLPAHGVVCDIDAEGYIPIKQRARQIPLRQLKKLYGLLMGLHTIVTSLTNLDEALAPVAPPKQRLPTTRLDPSLLYARIPITHDGFVVSFDGPAKTPKFGEYNAAADSLAGEALEDQVSKVVLCEKRKKELTELNRIQEVIYETSTEKSEMKKHESRNFAPILNASTTVSRSTFADFVRDEPDDISVVIGHQGTSKRKRVRFANNTPEKDTGAPATANEGSSMRPDSSNESGKVPDNSCEAVRIRPDNSVENETRPENSSDESKAIQVSSDNSAENGTHSDNSNEESEAKKVRLDNSSELDDNSFDISDGSMSIGRRFTHARTSPTLTELSKTTISPADKSALGCEAPNADDVNWLGGNLNMSWHARHGVYKVARWYALAKRRLPTRFDKLKKRFYAESTW</sequence>
<feature type="compositionally biased region" description="Polar residues" evidence="1">
    <location>
        <begin position="327"/>
        <end position="342"/>
    </location>
</feature>
<name>A0A9W7D6D5_9STRA</name>
<feature type="compositionally biased region" description="Basic and acidic residues" evidence="1">
    <location>
        <begin position="303"/>
        <end position="325"/>
    </location>
</feature>
<protein>
    <submittedName>
        <fullName evidence="2">Unnamed protein product</fullName>
    </submittedName>
</protein>
<feature type="region of interest" description="Disordered" evidence="1">
    <location>
        <begin position="249"/>
        <end position="369"/>
    </location>
</feature>
<proteinExistence type="predicted"/>
<dbReference type="Proteomes" id="UP001165121">
    <property type="component" value="Unassembled WGS sequence"/>
</dbReference>
<comment type="caution">
    <text evidence="2">The sequence shown here is derived from an EMBL/GenBank/DDBJ whole genome shotgun (WGS) entry which is preliminary data.</text>
</comment>
<feature type="compositionally biased region" description="Basic and acidic residues" evidence="1">
    <location>
        <begin position="348"/>
        <end position="357"/>
    </location>
</feature>
<evidence type="ECO:0000256" key="1">
    <source>
        <dbReference type="SAM" id="MobiDB-lite"/>
    </source>
</evidence>
<gene>
    <name evidence="2" type="ORF">Pfra01_002476300</name>
</gene>
<accession>A0A9W7D6D5</accession>
<organism evidence="2 3">
    <name type="scientific">Phytophthora fragariaefolia</name>
    <dbReference type="NCBI Taxonomy" id="1490495"/>
    <lineage>
        <taxon>Eukaryota</taxon>
        <taxon>Sar</taxon>
        <taxon>Stramenopiles</taxon>
        <taxon>Oomycota</taxon>
        <taxon>Peronosporomycetes</taxon>
        <taxon>Peronosporales</taxon>
        <taxon>Peronosporaceae</taxon>
        <taxon>Phytophthora</taxon>
    </lineage>
</organism>
<evidence type="ECO:0000313" key="2">
    <source>
        <dbReference type="EMBL" id="GMF57820.1"/>
    </source>
</evidence>
<reference evidence="2" key="1">
    <citation type="submission" date="2023-04" db="EMBL/GenBank/DDBJ databases">
        <title>Phytophthora fragariaefolia NBRC 109709.</title>
        <authorList>
            <person name="Ichikawa N."/>
            <person name="Sato H."/>
            <person name="Tonouchi N."/>
        </authorList>
    </citation>
    <scope>NUCLEOTIDE SEQUENCE</scope>
    <source>
        <strain evidence="2">NBRC 109709</strain>
    </source>
</reference>